<keyword evidence="12" id="KW-0645">Protease</keyword>
<feature type="active site" evidence="7">
    <location>
        <position position="179"/>
    </location>
</feature>
<sequence>MLKYYILGGIVIVHLVVFGVMVMSPDDGMQAPEVASETVLEAAAPGAGAPLSPPEPPVPAGPVFTPFSPSYFTVSSRSLPKAVETRTGDIAAGAVVDLSSRTVYWGKHMLQAYPIASMTKMMTALLVVEDLHASEGRLTLETPVQVTVAASKIGGRQVWLDPRETLTIDELLKCVLIRSANDCAYLLGEFLSGSESAFVTRMNERAKALGCRQFVFHNTHGLPDNGRENLSSPVELAYLAGVLMDVPEIMRWTTVRRDAIREDKKILYLDTTNSLLGRCPGVNGMKTGVTNKAGHCITLTCDRDGRRLAVVVMGAANSKSRDALARELLEWGYAQN</sequence>
<dbReference type="Proteomes" id="UP001238163">
    <property type="component" value="Unassembled WGS sequence"/>
</dbReference>
<comment type="caution">
    <text evidence="12">The sequence shown here is derived from an EMBL/GenBank/DDBJ whole genome shotgun (WGS) entry which is preliminary data.</text>
</comment>
<dbReference type="PRINTS" id="PR00725">
    <property type="entry name" value="DADACBPTASE1"/>
</dbReference>
<dbReference type="RefSeq" id="WP_307260493.1">
    <property type="nucleotide sequence ID" value="NZ_JAUSVL010000001.1"/>
</dbReference>
<dbReference type="EMBL" id="JAUSVL010000001">
    <property type="protein sequence ID" value="MDQ0289158.1"/>
    <property type="molecule type" value="Genomic_DNA"/>
</dbReference>
<keyword evidence="10" id="KW-0812">Transmembrane</keyword>
<evidence type="ECO:0000256" key="5">
    <source>
        <dbReference type="ARBA" id="ARBA00022984"/>
    </source>
</evidence>
<evidence type="ECO:0000256" key="6">
    <source>
        <dbReference type="ARBA" id="ARBA00023316"/>
    </source>
</evidence>
<keyword evidence="6" id="KW-0961">Cell wall biogenesis/degradation</keyword>
<gene>
    <name evidence="12" type="ORF">J3R75_001265</name>
</gene>
<evidence type="ECO:0000313" key="13">
    <source>
        <dbReference type="Proteomes" id="UP001238163"/>
    </source>
</evidence>
<name>A0AAE3VES2_9BACT</name>
<evidence type="ECO:0000313" key="12">
    <source>
        <dbReference type="EMBL" id="MDQ0289158.1"/>
    </source>
</evidence>
<feature type="active site" description="Acyl-ester intermediate" evidence="7">
    <location>
        <position position="117"/>
    </location>
</feature>
<dbReference type="SUPFAM" id="SSF56601">
    <property type="entry name" value="beta-lactamase/transpeptidase-like"/>
    <property type="match status" value="1"/>
</dbReference>
<evidence type="ECO:0000256" key="10">
    <source>
        <dbReference type="SAM" id="Phobius"/>
    </source>
</evidence>
<evidence type="ECO:0000256" key="3">
    <source>
        <dbReference type="ARBA" id="ARBA00022801"/>
    </source>
</evidence>
<dbReference type="GO" id="GO:0008360">
    <property type="term" value="P:regulation of cell shape"/>
    <property type="evidence" value="ECO:0007669"/>
    <property type="project" value="UniProtKB-KW"/>
</dbReference>
<keyword evidence="3" id="KW-0378">Hydrolase</keyword>
<keyword evidence="5" id="KW-0573">Peptidoglycan synthesis</keyword>
<proteinExistence type="inferred from homology"/>
<keyword evidence="4" id="KW-0133">Cell shape</keyword>
<keyword evidence="12" id="KW-0121">Carboxypeptidase</keyword>
<comment type="similarity">
    <text evidence="1 9">Belongs to the peptidase S11 family.</text>
</comment>
<feature type="transmembrane region" description="Helical" evidence="10">
    <location>
        <begin position="6"/>
        <end position="23"/>
    </location>
</feature>
<dbReference type="GO" id="GO:0071555">
    <property type="term" value="P:cell wall organization"/>
    <property type="evidence" value="ECO:0007669"/>
    <property type="project" value="UniProtKB-KW"/>
</dbReference>
<accession>A0AAE3VES2</accession>
<keyword evidence="10" id="KW-1133">Transmembrane helix</keyword>
<dbReference type="GO" id="GO:0006508">
    <property type="term" value="P:proteolysis"/>
    <property type="evidence" value="ECO:0007669"/>
    <property type="project" value="InterPro"/>
</dbReference>
<keyword evidence="10" id="KW-0472">Membrane</keyword>
<evidence type="ECO:0000256" key="8">
    <source>
        <dbReference type="PIRSR" id="PIRSR618044-2"/>
    </source>
</evidence>
<evidence type="ECO:0000256" key="7">
    <source>
        <dbReference type="PIRSR" id="PIRSR618044-1"/>
    </source>
</evidence>
<dbReference type="InterPro" id="IPR012338">
    <property type="entry name" value="Beta-lactam/transpept-like"/>
</dbReference>
<dbReference type="GO" id="GO:0009002">
    <property type="term" value="F:serine-type D-Ala-D-Ala carboxypeptidase activity"/>
    <property type="evidence" value="ECO:0007669"/>
    <property type="project" value="InterPro"/>
</dbReference>
<feature type="active site" description="Proton acceptor" evidence="7">
    <location>
        <position position="120"/>
    </location>
</feature>
<organism evidence="12 13">
    <name type="scientific">Oligosphaera ethanolica</name>
    <dbReference type="NCBI Taxonomy" id="760260"/>
    <lineage>
        <taxon>Bacteria</taxon>
        <taxon>Pseudomonadati</taxon>
        <taxon>Lentisphaerota</taxon>
        <taxon>Oligosphaeria</taxon>
        <taxon>Oligosphaerales</taxon>
        <taxon>Oligosphaeraceae</taxon>
        <taxon>Oligosphaera</taxon>
    </lineage>
</organism>
<feature type="binding site" evidence="8">
    <location>
        <position position="286"/>
    </location>
    <ligand>
        <name>substrate</name>
    </ligand>
</feature>
<dbReference type="Gene3D" id="3.40.710.10">
    <property type="entry name" value="DD-peptidase/beta-lactamase superfamily"/>
    <property type="match status" value="1"/>
</dbReference>
<keyword evidence="13" id="KW-1185">Reference proteome</keyword>
<evidence type="ECO:0000259" key="11">
    <source>
        <dbReference type="Pfam" id="PF00768"/>
    </source>
</evidence>
<dbReference type="GO" id="GO:0009252">
    <property type="term" value="P:peptidoglycan biosynthetic process"/>
    <property type="evidence" value="ECO:0007669"/>
    <property type="project" value="UniProtKB-KW"/>
</dbReference>
<reference evidence="12" key="1">
    <citation type="submission" date="2023-07" db="EMBL/GenBank/DDBJ databases">
        <title>Genomic Encyclopedia of Type Strains, Phase IV (KMG-IV): sequencing the most valuable type-strain genomes for metagenomic binning, comparative biology and taxonomic classification.</title>
        <authorList>
            <person name="Goeker M."/>
        </authorList>
    </citation>
    <scope>NUCLEOTIDE SEQUENCE</scope>
    <source>
        <strain evidence="12">DSM 24202</strain>
    </source>
</reference>
<feature type="domain" description="Peptidase S11 D-alanyl-D-alanine carboxypeptidase A N-terminal" evidence="11">
    <location>
        <begin position="89"/>
        <end position="316"/>
    </location>
</feature>
<dbReference type="PANTHER" id="PTHR21581:SF6">
    <property type="entry name" value="TRAFFICKING PROTEIN PARTICLE COMPLEX SUBUNIT 12"/>
    <property type="match status" value="1"/>
</dbReference>
<protein>
    <submittedName>
        <fullName evidence="12">D-alanyl-D-alanine carboxypeptidase</fullName>
    </submittedName>
</protein>
<evidence type="ECO:0000256" key="2">
    <source>
        <dbReference type="ARBA" id="ARBA00022729"/>
    </source>
</evidence>
<evidence type="ECO:0000256" key="1">
    <source>
        <dbReference type="ARBA" id="ARBA00007164"/>
    </source>
</evidence>
<keyword evidence="2" id="KW-0732">Signal</keyword>
<dbReference type="InterPro" id="IPR001967">
    <property type="entry name" value="Peptidase_S11_N"/>
</dbReference>
<dbReference type="InterPro" id="IPR018044">
    <property type="entry name" value="Peptidase_S11"/>
</dbReference>
<dbReference type="PANTHER" id="PTHR21581">
    <property type="entry name" value="D-ALANYL-D-ALANINE CARBOXYPEPTIDASE"/>
    <property type="match status" value="1"/>
</dbReference>
<dbReference type="Pfam" id="PF00768">
    <property type="entry name" value="Peptidase_S11"/>
    <property type="match status" value="1"/>
</dbReference>
<evidence type="ECO:0000256" key="9">
    <source>
        <dbReference type="RuleBase" id="RU004016"/>
    </source>
</evidence>
<dbReference type="AlphaFoldDB" id="A0AAE3VES2"/>
<evidence type="ECO:0000256" key="4">
    <source>
        <dbReference type="ARBA" id="ARBA00022960"/>
    </source>
</evidence>